<dbReference type="Pfam" id="PF00188">
    <property type="entry name" value="CAP"/>
    <property type="match status" value="1"/>
</dbReference>
<dbReference type="PIRSF" id="PIRSF038921">
    <property type="entry name" value="P14a"/>
    <property type="match status" value="1"/>
</dbReference>
<dbReference type="GeneID" id="108049486"/>
<dbReference type="InterPro" id="IPR014044">
    <property type="entry name" value="CAP_dom"/>
</dbReference>
<feature type="chain" id="PRO_5027887658" evidence="5">
    <location>
        <begin position="20"/>
        <end position="280"/>
    </location>
</feature>
<evidence type="ECO:0000256" key="4">
    <source>
        <dbReference type="ARBA" id="ARBA00022729"/>
    </source>
</evidence>
<sequence length="280" mass="31872">MLFLLPPFLIVLFSRGAVSMDYCDKDLCLPQITHIACRNYGVSLESYTISIVIAYIFQDFDESCGSGAVIMQFPMNLRAQLLNVLNDFRNTVALGKHSSFRPAARMATLRWHKELAGLAKFALRRCENMDDFCSNTHEFKYVSYIYGSSRWLHREKTPRSIVEFVLKYWMDDMKACTMAHINAERPPKDGQCRGYFTQLVQDLAAHVGCAMMMRRSHSDGLYQYGLLCQFSRGKIANELVYRESSHPGSRCYAGTHSTYQGLCSPEEHVNPNALQLGALN</sequence>
<keyword evidence="8" id="KW-1185">Reference proteome</keyword>
<accession>A0A6P4F6U4</accession>
<gene>
    <name evidence="9" type="primary">LOC108049486</name>
    <name evidence="7" type="synonym">108049486</name>
</gene>
<reference evidence="9" key="2">
    <citation type="submission" date="2025-04" db="UniProtKB">
        <authorList>
            <consortium name="RefSeq"/>
        </authorList>
    </citation>
    <scope>IDENTIFICATION</scope>
</reference>
<dbReference type="Gene3D" id="3.40.33.10">
    <property type="entry name" value="CAP"/>
    <property type="match status" value="1"/>
</dbReference>
<dbReference type="Proteomes" id="UP001652680">
    <property type="component" value="Unassembled WGS sequence"/>
</dbReference>
<dbReference type="GO" id="GO:0005576">
    <property type="term" value="C:extracellular region"/>
    <property type="evidence" value="ECO:0007669"/>
    <property type="project" value="UniProtKB-SubCell"/>
</dbReference>
<keyword evidence="3" id="KW-0964">Secreted</keyword>
<evidence type="ECO:0000313" key="8">
    <source>
        <dbReference type="Proteomes" id="UP001652680"/>
    </source>
</evidence>
<dbReference type="SUPFAM" id="SSF55797">
    <property type="entry name" value="PR-1-like"/>
    <property type="match status" value="1"/>
</dbReference>
<comment type="subcellular location">
    <subcellularLocation>
        <location evidence="1">Secreted</location>
    </subcellularLocation>
</comment>
<evidence type="ECO:0000313" key="9">
    <source>
        <dbReference type="RefSeq" id="XP_016986160.1"/>
    </source>
</evidence>
<comment type="similarity">
    <text evidence="2">Belongs to the CRISP family.</text>
</comment>
<evidence type="ECO:0000256" key="2">
    <source>
        <dbReference type="ARBA" id="ARBA00009923"/>
    </source>
</evidence>
<dbReference type="CDD" id="cd05380">
    <property type="entry name" value="CAP_euk"/>
    <property type="match status" value="1"/>
</dbReference>
<evidence type="ECO:0000259" key="6">
    <source>
        <dbReference type="SMART" id="SM00198"/>
    </source>
</evidence>
<dbReference type="InterPro" id="IPR034763">
    <property type="entry name" value="P14a_insect"/>
</dbReference>
<dbReference type="SMART" id="SM00198">
    <property type="entry name" value="SCP"/>
    <property type="match status" value="1"/>
</dbReference>
<feature type="signal peptide" evidence="5">
    <location>
        <begin position="1"/>
        <end position="19"/>
    </location>
</feature>
<dbReference type="EnsemblMetazoa" id="XM_017130671.1">
    <property type="protein sequence ID" value="XP_016986160.1"/>
    <property type="gene ID" value="LOC108049486"/>
</dbReference>
<dbReference type="RefSeq" id="XP_016986160.1">
    <property type="nucleotide sequence ID" value="XM_017130671.1"/>
</dbReference>
<evidence type="ECO:0000313" key="7">
    <source>
        <dbReference type="EnsemblMetazoa" id="XP_016986160.1"/>
    </source>
</evidence>
<reference evidence="8" key="1">
    <citation type="journal article" date="2021" name="Elife">
        <title>Highly contiguous assemblies of 101 drosophilid genomes.</title>
        <authorList>
            <person name="Kim B.Y."/>
            <person name="Wang J.R."/>
            <person name="Miller D.E."/>
            <person name="Barmina O."/>
            <person name="Delaney E."/>
            <person name="Thompson A."/>
            <person name="Comeault A.A."/>
            <person name="Peede D."/>
            <person name="D'Agostino E.R."/>
            <person name="Pelaez J."/>
            <person name="Aguilar J.M."/>
            <person name="Haji D."/>
            <person name="Matsunaga T."/>
            <person name="Armstrong E.E."/>
            <person name="Zych M."/>
            <person name="Ogawa Y."/>
            <person name="Stamenkovic-Radak M."/>
            <person name="Jelic M."/>
            <person name="Veselinovic M.S."/>
            <person name="Tanaskovic M."/>
            <person name="Eric P."/>
            <person name="Gao J.J."/>
            <person name="Katoh T.K."/>
            <person name="Toda M.J."/>
            <person name="Watabe H."/>
            <person name="Watada M."/>
            <person name="Davis J.S."/>
            <person name="Moyle L.C."/>
            <person name="Manoli G."/>
            <person name="Bertolini E."/>
            <person name="Kostal V."/>
            <person name="Hawley R.S."/>
            <person name="Takahashi A."/>
            <person name="Jones C.D."/>
            <person name="Price D.K."/>
            <person name="Whiteman N."/>
            <person name="Kopp A."/>
            <person name="Matute D.R."/>
            <person name="Petrov D.A."/>
        </authorList>
    </citation>
    <scope>NUCLEOTIDE SEQUENCE [LARGE SCALE GENOMIC DNA]</scope>
</reference>
<reference evidence="7" key="3">
    <citation type="submission" date="2025-05" db="UniProtKB">
        <authorList>
            <consortium name="EnsemblMetazoa"/>
        </authorList>
    </citation>
    <scope>IDENTIFICATION</scope>
</reference>
<evidence type="ECO:0000256" key="1">
    <source>
        <dbReference type="ARBA" id="ARBA00004613"/>
    </source>
</evidence>
<dbReference type="AlphaFoldDB" id="A0A6P4F6U4"/>
<feature type="domain" description="SCP" evidence="6">
    <location>
        <begin position="76"/>
        <end position="237"/>
    </location>
</feature>
<evidence type="ECO:0000256" key="5">
    <source>
        <dbReference type="SAM" id="SignalP"/>
    </source>
</evidence>
<name>A0A6P4F6U4_DRORH</name>
<dbReference type="InterPro" id="IPR035940">
    <property type="entry name" value="CAP_sf"/>
</dbReference>
<dbReference type="OrthoDB" id="414826at2759"/>
<keyword evidence="4 5" id="KW-0732">Signal</keyword>
<organism evidence="9">
    <name type="scientific">Drosophila rhopaloa</name>
    <name type="common">Fruit fly</name>
    <dbReference type="NCBI Taxonomy" id="1041015"/>
    <lineage>
        <taxon>Eukaryota</taxon>
        <taxon>Metazoa</taxon>
        <taxon>Ecdysozoa</taxon>
        <taxon>Arthropoda</taxon>
        <taxon>Hexapoda</taxon>
        <taxon>Insecta</taxon>
        <taxon>Pterygota</taxon>
        <taxon>Neoptera</taxon>
        <taxon>Endopterygota</taxon>
        <taxon>Diptera</taxon>
        <taxon>Brachycera</taxon>
        <taxon>Muscomorpha</taxon>
        <taxon>Ephydroidea</taxon>
        <taxon>Drosophilidae</taxon>
        <taxon>Drosophila</taxon>
        <taxon>Sophophora</taxon>
    </lineage>
</organism>
<protein>
    <submittedName>
        <fullName evidence="9">Venom allergen 5 isoform X1</fullName>
    </submittedName>
</protein>
<proteinExistence type="inferred from homology"/>
<evidence type="ECO:0000256" key="3">
    <source>
        <dbReference type="ARBA" id="ARBA00022525"/>
    </source>
</evidence>